<name>A0A5E4PEE7_9COXI</name>
<feature type="signal peptide" evidence="1">
    <location>
        <begin position="1"/>
        <end position="22"/>
    </location>
</feature>
<dbReference type="EMBL" id="LR699119">
    <property type="protein sequence ID" value="VVC74975.1"/>
    <property type="molecule type" value="Genomic_DNA"/>
</dbReference>
<keyword evidence="1" id="KW-0732">Signal</keyword>
<dbReference type="KEGG" id="asip:AQUSIP_02490"/>
<dbReference type="Proteomes" id="UP000324194">
    <property type="component" value="Chromosome 1"/>
</dbReference>
<accession>A0A5E4PEE7</accession>
<reference evidence="2 3" key="1">
    <citation type="submission" date="2019-08" db="EMBL/GenBank/DDBJ databases">
        <authorList>
            <person name="Guy L."/>
        </authorList>
    </citation>
    <scope>NUCLEOTIDE SEQUENCE [LARGE SCALE GENOMIC DNA]</scope>
    <source>
        <strain evidence="2 3">SGT-108</strain>
    </source>
</reference>
<evidence type="ECO:0000256" key="1">
    <source>
        <dbReference type="SAM" id="SignalP"/>
    </source>
</evidence>
<dbReference type="AlphaFoldDB" id="A0A5E4PEE7"/>
<protein>
    <submittedName>
        <fullName evidence="2">Uncharacterized protein</fullName>
    </submittedName>
</protein>
<proteinExistence type="predicted"/>
<evidence type="ECO:0000313" key="3">
    <source>
        <dbReference type="Proteomes" id="UP000324194"/>
    </source>
</evidence>
<organism evidence="2 3">
    <name type="scientific">Aquicella siphonis</name>
    <dbReference type="NCBI Taxonomy" id="254247"/>
    <lineage>
        <taxon>Bacteria</taxon>
        <taxon>Pseudomonadati</taxon>
        <taxon>Pseudomonadota</taxon>
        <taxon>Gammaproteobacteria</taxon>
        <taxon>Legionellales</taxon>
        <taxon>Coxiellaceae</taxon>
        <taxon>Aquicella</taxon>
    </lineage>
</organism>
<gene>
    <name evidence="2" type="ORF">AQUSIP_02490</name>
</gene>
<keyword evidence="3" id="KW-1185">Reference proteome</keyword>
<evidence type="ECO:0000313" key="2">
    <source>
        <dbReference type="EMBL" id="VVC74975.1"/>
    </source>
</evidence>
<sequence length="127" mass="13141">MNKFIKMSQVMLLMLAMGAAHAQISSVTNVITPSAPTDWSSKNSNDVVTINNGTGNLLTITITVTKPATSQPNPAGVNINNCGDTKHIDAGSTAICTTNDSNNPVNFSSDSQTDAASGTYVIAQNPA</sequence>
<dbReference type="RefSeq" id="WP_148337862.1">
    <property type="nucleotide sequence ID" value="NZ_LR699119.1"/>
</dbReference>
<feature type="chain" id="PRO_5022987309" evidence="1">
    <location>
        <begin position="23"/>
        <end position="127"/>
    </location>
</feature>